<name>A0A0D8JWA1_COCIM</name>
<dbReference type="RefSeq" id="XP_004444930.1">
    <property type="nucleotide sequence ID" value="XM_004444873.1"/>
</dbReference>
<dbReference type="Proteomes" id="UP000001261">
    <property type="component" value="Unassembled WGS sequence"/>
</dbReference>
<dbReference type="EMBL" id="GG704915">
    <property type="protein sequence ID" value="KJF61404.1"/>
    <property type="molecule type" value="Genomic_DNA"/>
</dbReference>
<evidence type="ECO:0000313" key="1">
    <source>
        <dbReference type="EMBL" id="KJF61404.1"/>
    </source>
</evidence>
<accession>A0A0D8JWA1</accession>
<dbReference type="GeneID" id="24165255"/>
<reference evidence="2" key="1">
    <citation type="journal article" date="2009" name="Genome Res.">
        <title>Comparative genomic analyses of the human fungal pathogens Coccidioides and their relatives.</title>
        <authorList>
            <person name="Sharpton T.J."/>
            <person name="Stajich J.E."/>
            <person name="Rounsley S.D."/>
            <person name="Gardner M.J."/>
            <person name="Wortman J.R."/>
            <person name="Jordar V.S."/>
            <person name="Maiti R."/>
            <person name="Kodira C.D."/>
            <person name="Neafsey D.E."/>
            <person name="Zeng Q."/>
            <person name="Hung C.-Y."/>
            <person name="McMahan C."/>
            <person name="Muszewska A."/>
            <person name="Grynberg M."/>
            <person name="Mandel M.A."/>
            <person name="Kellner E.M."/>
            <person name="Barker B.M."/>
            <person name="Galgiani J.N."/>
            <person name="Orbach M.J."/>
            <person name="Kirkland T.N."/>
            <person name="Cole G.T."/>
            <person name="Henn M.R."/>
            <person name="Birren B.W."/>
            <person name="Taylor J.W."/>
        </authorList>
    </citation>
    <scope>NUCLEOTIDE SEQUENCE [LARGE SCALE GENOMIC DNA]</scope>
    <source>
        <strain evidence="2">RS</strain>
    </source>
</reference>
<gene>
    <name evidence="1" type="ORF">CIMG_13628</name>
</gene>
<dbReference type="OMA" id="KDTNHVH"/>
<protein>
    <submittedName>
        <fullName evidence="1">Uncharacterized protein</fullName>
    </submittedName>
</protein>
<dbReference type="KEGG" id="cim:CIMG_13628"/>
<reference evidence="2" key="2">
    <citation type="journal article" date="2010" name="Genome Res.">
        <title>Population genomic sequencing of Coccidioides fungi reveals recent hybridization and transposon control.</title>
        <authorList>
            <person name="Neafsey D.E."/>
            <person name="Barker B.M."/>
            <person name="Sharpton T.J."/>
            <person name="Stajich J.E."/>
            <person name="Park D.J."/>
            <person name="Whiston E."/>
            <person name="Hung C.-Y."/>
            <person name="McMahan C."/>
            <person name="White J."/>
            <person name="Sykes S."/>
            <person name="Heiman D."/>
            <person name="Young S."/>
            <person name="Zeng Q."/>
            <person name="Abouelleil A."/>
            <person name="Aftuck L."/>
            <person name="Bessette D."/>
            <person name="Brown A."/>
            <person name="FitzGerald M."/>
            <person name="Lui A."/>
            <person name="Macdonald J.P."/>
            <person name="Priest M."/>
            <person name="Orbach M.J."/>
            <person name="Galgiani J.N."/>
            <person name="Kirkland T.N."/>
            <person name="Cole G.T."/>
            <person name="Birren B.W."/>
            <person name="Henn M.R."/>
            <person name="Taylor J.W."/>
            <person name="Rounsley S.D."/>
        </authorList>
    </citation>
    <scope>GENOME REANNOTATION</scope>
    <source>
        <strain evidence="2">RS</strain>
    </source>
</reference>
<dbReference type="AlphaFoldDB" id="A0A0D8JWA1"/>
<evidence type="ECO:0000313" key="2">
    <source>
        <dbReference type="Proteomes" id="UP000001261"/>
    </source>
</evidence>
<sequence length="76" mass="8748">MGSATVISKKGFLCALEKDTNHVHREIAQSMDSGRFTMQQLQTKRNKLHEYVQELDTQANILVMEKRTSNRQLSIL</sequence>
<keyword evidence="2" id="KW-1185">Reference proteome</keyword>
<dbReference type="VEuPathDB" id="FungiDB:CIMG_13628"/>
<dbReference type="InParanoid" id="A0A0D8JWA1"/>
<organism evidence="1 2">
    <name type="scientific">Coccidioides immitis (strain RS)</name>
    <name type="common">Valley fever fungus</name>
    <dbReference type="NCBI Taxonomy" id="246410"/>
    <lineage>
        <taxon>Eukaryota</taxon>
        <taxon>Fungi</taxon>
        <taxon>Dikarya</taxon>
        <taxon>Ascomycota</taxon>
        <taxon>Pezizomycotina</taxon>
        <taxon>Eurotiomycetes</taxon>
        <taxon>Eurotiomycetidae</taxon>
        <taxon>Onygenales</taxon>
        <taxon>Onygenaceae</taxon>
        <taxon>Coccidioides</taxon>
    </lineage>
</organism>
<proteinExistence type="predicted"/>